<dbReference type="PANTHER" id="PTHR33264">
    <property type="entry name" value="EXPRESSED PROTEIN"/>
    <property type="match status" value="1"/>
</dbReference>
<feature type="transmembrane region" description="Helical" evidence="1">
    <location>
        <begin position="12"/>
        <end position="33"/>
    </location>
</feature>
<name>A0A8B8KVZ2_ABRPR</name>
<dbReference type="GeneID" id="113859513"/>
<dbReference type="AlphaFoldDB" id="A0A8B8KVZ2"/>
<dbReference type="KEGG" id="aprc:113859513"/>
<evidence type="ECO:0000313" key="2">
    <source>
        <dbReference type="Proteomes" id="UP000694853"/>
    </source>
</evidence>
<keyword evidence="1" id="KW-0472">Membrane</keyword>
<sequence length="152" mass="17585">MEDWNMLGADCVVISCCCQCLMMQILVFVLLKLPWKLVRKTREYAKKKLRQRKGNDKKEMGSYEDVLVGIHEQSIRIQAEMALMDDAGRHCGCCMDEVEKVMEEFYQKGEFAFGSFWGRKGPWGVPSIVDHHNDVNFSRYQIIDFVGSLSYA</sequence>
<keyword evidence="1" id="KW-1133">Transmembrane helix</keyword>
<keyword evidence="1" id="KW-0812">Transmembrane</keyword>
<gene>
    <name evidence="3" type="primary">LOC113859513</name>
</gene>
<organism evidence="2 3">
    <name type="scientific">Abrus precatorius</name>
    <name type="common">Indian licorice</name>
    <name type="synonym">Glycine abrus</name>
    <dbReference type="NCBI Taxonomy" id="3816"/>
    <lineage>
        <taxon>Eukaryota</taxon>
        <taxon>Viridiplantae</taxon>
        <taxon>Streptophyta</taxon>
        <taxon>Embryophyta</taxon>
        <taxon>Tracheophyta</taxon>
        <taxon>Spermatophyta</taxon>
        <taxon>Magnoliopsida</taxon>
        <taxon>eudicotyledons</taxon>
        <taxon>Gunneridae</taxon>
        <taxon>Pentapetalae</taxon>
        <taxon>rosids</taxon>
        <taxon>fabids</taxon>
        <taxon>Fabales</taxon>
        <taxon>Fabaceae</taxon>
        <taxon>Papilionoideae</taxon>
        <taxon>50 kb inversion clade</taxon>
        <taxon>NPAAA clade</taxon>
        <taxon>indigoferoid/millettioid clade</taxon>
        <taxon>Abreae</taxon>
        <taxon>Abrus</taxon>
    </lineage>
</organism>
<accession>A0A8B8KVZ2</accession>
<protein>
    <submittedName>
        <fullName evidence="3">Uncharacterized protein LOC113859513</fullName>
    </submittedName>
</protein>
<dbReference type="PANTHER" id="PTHR33264:SF27">
    <property type="entry name" value="TRANSMEMBRANE PROTEIN"/>
    <property type="match status" value="1"/>
</dbReference>
<keyword evidence="2" id="KW-1185">Reference proteome</keyword>
<evidence type="ECO:0000313" key="3">
    <source>
        <dbReference type="RefSeq" id="XP_027348067.1"/>
    </source>
</evidence>
<reference evidence="2" key="1">
    <citation type="journal article" date="2019" name="Toxins">
        <title>Detection of Abrin-Like and Prepropulchellin-Like Toxin Genes and Transcripts Using Whole Genome Sequencing and Full-Length Transcript Sequencing of Abrus precatorius.</title>
        <authorList>
            <person name="Hovde B.T."/>
            <person name="Daligault H.E."/>
            <person name="Hanschen E.R."/>
            <person name="Kunde Y.A."/>
            <person name="Johnson M.B."/>
            <person name="Starkenburg S.R."/>
            <person name="Johnson S.L."/>
        </authorList>
    </citation>
    <scope>NUCLEOTIDE SEQUENCE [LARGE SCALE GENOMIC DNA]</scope>
</reference>
<reference evidence="3" key="2">
    <citation type="submission" date="2025-08" db="UniProtKB">
        <authorList>
            <consortium name="RefSeq"/>
        </authorList>
    </citation>
    <scope>IDENTIFICATION</scope>
    <source>
        <tissue evidence="3">Young leaves</tissue>
    </source>
</reference>
<dbReference type="OrthoDB" id="1914633at2759"/>
<dbReference type="RefSeq" id="XP_027348067.1">
    <property type="nucleotide sequence ID" value="XM_027492266.1"/>
</dbReference>
<evidence type="ECO:0000256" key="1">
    <source>
        <dbReference type="SAM" id="Phobius"/>
    </source>
</evidence>
<proteinExistence type="predicted"/>
<dbReference type="Proteomes" id="UP000694853">
    <property type="component" value="Unplaced"/>
</dbReference>